<organism evidence="1 2">
    <name type="scientific">Proteus phage Privateer</name>
    <dbReference type="NCBI Taxonomy" id="2712958"/>
    <lineage>
        <taxon>Viruses</taxon>
        <taxon>Duplodnaviria</taxon>
        <taxon>Heunggongvirae</taxon>
        <taxon>Uroviricota</taxon>
        <taxon>Caudoviricetes</taxon>
        <taxon>Grimontviridae</taxon>
        <taxon>Privateervirus</taxon>
        <taxon>Privateervirus privateer</taxon>
    </lineage>
</organism>
<keyword evidence="2" id="KW-1185">Reference proteome</keyword>
<gene>
    <name evidence="1" type="ORF">CPT_Privateer_106</name>
</gene>
<proteinExistence type="predicted"/>
<evidence type="ECO:0000313" key="1">
    <source>
        <dbReference type="EMBL" id="QIN94899.1"/>
    </source>
</evidence>
<sequence length="94" mass="10986">MSDITPKFEVKVCYIDGNSFNSYRENDTLPYVWSDFNKAKKAFDAVVNSSRRDQTINIELDDGSIQPVSNFWSHDYFQRLESVEIIISNSFYEV</sequence>
<dbReference type="Proteomes" id="UP000500956">
    <property type="component" value="Segment"/>
</dbReference>
<dbReference type="EMBL" id="MT028297">
    <property type="protein sequence ID" value="QIN94899.1"/>
    <property type="molecule type" value="Genomic_DNA"/>
</dbReference>
<evidence type="ECO:0000313" key="2">
    <source>
        <dbReference type="Proteomes" id="UP000500956"/>
    </source>
</evidence>
<name>A0A6G8R3W7_9CAUD</name>
<accession>A0A6G8R3W7</accession>
<protein>
    <submittedName>
        <fullName evidence="1">Uncharacterized protein</fullName>
    </submittedName>
</protein>
<reference evidence="1 2" key="1">
    <citation type="submission" date="2020-02" db="EMBL/GenBank/DDBJ databases">
        <title>Characterization of Proteus podophage Privateer.</title>
        <authorList>
            <person name="Corban J."/>
            <person name="Ramsey J."/>
        </authorList>
    </citation>
    <scope>NUCLEOTIDE SEQUENCE [LARGE SCALE GENOMIC DNA]</scope>
</reference>